<feature type="region of interest" description="Disordered" evidence="2">
    <location>
        <begin position="311"/>
        <end position="334"/>
    </location>
</feature>
<evidence type="ECO:0000256" key="2">
    <source>
        <dbReference type="SAM" id="MobiDB-lite"/>
    </source>
</evidence>
<dbReference type="GO" id="GO:0005524">
    <property type="term" value="F:ATP binding"/>
    <property type="evidence" value="ECO:0007669"/>
    <property type="project" value="UniProtKB-UniRule"/>
</dbReference>
<keyword evidence="1" id="KW-0067">ATP-binding</keyword>
<dbReference type="InterPro" id="IPR027484">
    <property type="entry name" value="PInositol-4-P-5-kinase_N"/>
</dbReference>
<dbReference type="GO" id="GO:0005886">
    <property type="term" value="C:plasma membrane"/>
    <property type="evidence" value="ECO:0007669"/>
    <property type="project" value="TreeGrafter"/>
</dbReference>
<sequence>MATVSSSSSPPPTSSPTTAAISPLTFSSTPPAGTDGGLRQKAMSPQNVPAVTRRPTRSGRLGVDKQGEYTYKNTPSSTLMASLQLGLQVSIGGHEPKPRRDILMTDFEVVETVDFPADGSTITPAHKHRDFTFKTYSPEAFRFFREAFGIIAEEYLLAMCAHPMREISNPGASGSLFYLSADDAFIIKTVQKKEAHFLQKLLPGYYLCGTVNIRIVVMNNLLPSTLKYHEKYDLKGSTYKRKAVGDELGKSSPTFKDLDFQEKHTEEGGVHLLSDKYEILMKTLDRDCKVLESFGIMDYSLLLGIHNIDQTKRDGESSSRTNSPRGEGREEDRHFLVPSRIELSKNFSIISIENIPLAIEGEDPSESPPRYP</sequence>
<dbReference type="Proteomes" id="UP001174909">
    <property type="component" value="Unassembled WGS sequence"/>
</dbReference>
<dbReference type="InterPro" id="IPR027483">
    <property type="entry name" value="PInositol-4-P-4/5-kinase_C_sf"/>
</dbReference>
<evidence type="ECO:0000313" key="5">
    <source>
        <dbReference type="Proteomes" id="UP001174909"/>
    </source>
</evidence>
<keyword evidence="1" id="KW-0418">Kinase</keyword>
<accession>A0AA35RVS0</accession>
<dbReference type="GO" id="GO:0016308">
    <property type="term" value="F:1-phosphatidylinositol-4-phosphate 5-kinase activity"/>
    <property type="evidence" value="ECO:0007669"/>
    <property type="project" value="TreeGrafter"/>
</dbReference>
<evidence type="ECO:0000313" key="4">
    <source>
        <dbReference type="EMBL" id="CAI8017431.1"/>
    </source>
</evidence>
<dbReference type="Gene3D" id="3.30.800.10">
    <property type="entry name" value="Phosphatidylinositol Phosphate Kinase II Beta"/>
    <property type="match status" value="1"/>
</dbReference>
<gene>
    <name evidence="4" type="ORF">GBAR_LOCUS10580</name>
</gene>
<feature type="domain" description="PIPK" evidence="3">
    <location>
        <begin position="71"/>
        <end position="372"/>
    </location>
</feature>
<dbReference type="InterPro" id="IPR023610">
    <property type="entry name" value="PInositol-4/5-P-5/4-kinase"/>
</dbReference>
<feature type="region of interest" description="Disordered" evidence="2">
    <location>
        <begin position="1"/>
        <end position="66"/>
    </location>
</feature>
<dbReference type="EMBL" id="CASHTH010001625">
    <property type="protein sequence ID" value="CAI8017431.1"/>
    <property type="molecule type" value="Genomic_DNA"/>
</dbReference>
<dbReference type="GO" id="GO:0046854">
    <property type="term" value="P:phosphatidylinositol phosphate biosynthetic process"/>
    <property type="evidence" value="ECO:0007669"/>
    <property type="project" value="TreeGrafter"/>
</dbReference>
<dbReference type="PANTHER" id="PTHR23086">
    <property type="entry name" value="PHOSPHATIDYLINOSITOL-4-PHOSPHATE 5-KINASE"/>
    <property type="match status" value="1"/>
</dbReference>
<name>A0AA35RVS0_GEOBA</name>
<keyword evidence="1" id="KW-0547">Nucleotide-binding</keyword>
<dbReference type="SMART" id="SM00330">
    <property type="entry name" value="PIPKc"/>
    <property type="match status" value="1"/>
</dbReference>
<comment type="caution">
    <text evidence="4">The sequence shown here is derived from an EMBL/GenBank/DDBJ whole genome shotgun (WGS) entry which is preliminary data.</text>
</comment>
<dbReference type="SUPFAM" id="SSF56104">
    <property type="entry name" value="SAICAR synthase-like"/>
    <property type="match status" value="1"/>
</dbReference>
<dbReference type="Pfam" id="PF01504">
    <property type="entry name" value="PIP5K"/>
    <property type="match status" value="2"/>
</dbReference>
<protein>
    <submittedName>
        <fullName evidence="4">Phosphatidylinositol 4-phosphate 5-kinase type-1 alpha</fullName>
    </submittedName>
</protein>
<evidence type="ECO:0000256" key="1">
    <source>
        <dbReference type="PROSITE-ProRule" id="PRU00781"/>
    </source>
</evidence>
<dbReference type="InterPro" id="IPR002498">
    <property type="entry name" value="PInositol-4-P-4/5-kinase_core"/>
</dbReference>
<proteinExistence type="predicted"/>
<dbReference type="AlphaFoldDB" id="A0AA35RVS0"/>
<dbReference type="Gene3D" id="3.30.810.10">
    <property type="entry name" value="2-Layer Sandwich"/>
    <property type="match status" value="1"/>
</dbReference>
<feature type="compositionally biased region" description="Low complexity" evidence="2">
    <location>
        <begin position="15"/>
        <end position="25"/>
    </location>
</feature>
<reference evidence="4" key="1">
    <citation type="submission" date="2023-03" db="EMBL/GenBank/DDBJ databases">
        <authorList>
            <person name="Steffen K."/>
            <person name="Cardenas P."/>
        </authorList>
    </citation>
    <scope>NUCLEOTIDE SEQUENCE</scope>
</reference>
<keyword evidence="5" id="KW-1185">Reference proteome</keyword>
<organism evidence="4 5">
    <name type="scientific">Geodia barretti</name>
    <name type="common">Barrett's horny sponge</name>
    <dbReference type="NCBI Taxonomy" id="519541"/>
    <lineage>
        <taxon>Eukaryota</taxon>
        <taxon>Metazoa</taxon>
        <taxon>Porifera</taxon>
        <taxon>Demospongiae</taxon>
        <taxon>Heteroscleromorpha</taxon>
        <taxon>Tetractinellida</taxon>
        <taxon>Astrophorina</taxon>
        <taxon>Geodiidae</taxon>
        <taxon>Geodia</taxon>
    </lineage>
</organism>
<evidence type="ECO:0000259" key="3">
    <source>
        <dbReference type="PROSITE" id="PS51455"/>
    </source>
</evidence>
<dbReference type="PROSITE" id="PS51455">
    <property type="entry name" value="PIPK"/>
    <property type="match status" value="1"/>
</dbReference>
<dbReference type="PANTHER" id="PTHR23086:SF101">
    <property type="entry name" value="LP03320P-RELATED"/>
    <property type="match status" value="1"/>
</dbReference>
<keyword evidence="1" id="KW-0808">Transferase</keyword>